<reference evidence="4 5" key="1">
    <citation type="journal article" date="2019" name="Int. J. Syst. Evol. Microbiol.">
        <title>The Global Catalogue of Microorganisms (GCM) 10K type strain sequencing project: providing services to taxonomists for standard genome sequencing and annotation.</title>
        <authorList>
            <consortium name="The Broad Institute Genomics Platform"/>
            <consortium name="The Broad Institute Genome Sequencing Center for Infectious Disease"/>
            <person name="Wu L."/>
            <person name="Ma J."/>
        </authorList>
    </citation>
    <scope>NUCLEOTIDE SEQUENCE [LARGE SCALE GENOMIC DNA]</scope>
    <source>
        <strain evidence="4 5">JCM 6305</strain>
    </source>
</reference>
<gene>
    <name evidence="4" type="ORF">GCM10010405_09780</name>
</gene>
<accession>A0ABN3JFR1</accession>
<dbReference type="Proteomes" id="UP001501638">
    <property type="component" value="Unassembled WGS sequence"/>
</dbReference>
<feature type="region of interest" description="Disordered" evidence="2">
    <location>
        <begin position="265"/>
        <end position="288"/>
    </location>
</feature>
<dbReference type="PANTHER" id="PTHR23088:SF27">
    <property type="entry name" value="DEAMINATED GLUTATHIONE AMIDASE"/>
    <property type="match status" value="1"/>
</dbReference>
<dbReference type="EMBL" id="BAAASZ010000007">
    <property type="protein sequence ID" value="GAA2429046.1"/>
    <property type="molecule type" value="Genomic_DNA"/>
</dbReference>
<evidence type="ECO:0000259" key="3">
    <source>
        <dbReference type="PROSITE" id="PS50263"/>
    </source>
</evidence>
<organism evidence="4 5">
    <name type="scientific">Streptomyces macrosporus</name>
    <dbReference type="NCBI Taxonomy" id="44032"/>
    <lineage>
        <taxon>Bacteria</taxon>
        <taxon>Bacillati</taxon>
        <taxon>Actinomycetota</taxon>
        <taxon>Actinomycetes</taxon>
        <taxon>Kitasatosporales</taxon>
        <taxon>Streptomycetaceae</taxon>
        <taxon>Streptomyces</taxon>
    </lineage>
</organism>
<evidence type="ECO:0000313" key="4">
    <source>
        <dbReference type="EMBL" id="GAA2429046.1"/>
    </source>
</evidence>
<dbReference type="InterPro" id="IPR001110">
    <property type="entry name" value="UPF0012_CS"/>
</dbReference>
<protein>
    <submittedName>
        <fullName evidence="4">Carbon-nitrogen family hydrolase</fullName>
    </submittedName>
</protein>
<proteinExistence type="inferred from homology"/>
<dbReference type="PROSITE" id="PS50263">
    <property type="entry name" value="CN_HYDROLASE"/>
    <property type="match status" value="1"/>
</dbReference>
<evidence type="ECO:0000256" key="2">
    <source>
        <dbReference type="SAM" id="MobiDB-lite"/>
    </source>
</evidence>
<dbReference type="SUPFAM" id="SSF56317">
    <property type="entry name" value="Carbon-nitrogen hydrolase"/>
    <property type="match status" value="1"/>
</dbReference>
<dbReference type="CDD" id="cd07583">
    <property type="entry name" value="nitrilase_5"/>
    <property type="match status" value="1"/>
</dbReference>
<dbReference type="PANTHER" id="PTHR23088">
    <property type="entry name" value="NITRILASE-RELATED"/>
    <property type="match status" value="1"/>
</dbReference>
<dbReference type="Gene3D" id="3.60.110.10">
    <property type="entry name" value="Carbon-nitrogen hydrolase"/>
    <property type="match status" value="1"/>
</dbReference>
<comment type="similarity">
    <text evidence="1">Belongs to the carbon-nitrogen hydrolase superfamily. NIT1/NIT2 family.</text>
</comment>
<keyword evidence="5" id="KW-1185">Reference proteome</keyword>
<dbReference type="PROSITE" id="PS01227">
    <property type="entry name" value="UPF0012"/>
    <property type="match status" value="1"/>
</dbReference>
<dbReference type="Pfam" id="PF00795">
    <property type="entry name" value="CN_hydrolase"/>
    <property type="match status" value="1"/>
</dbReference>
<feature type="domain" description="CN hydrolase" evidence="3">
    <location>
        <begin position="1"/>
        <end position="239"/>
    </location>
</feature>
<dbReference type="InterPro" id="IPR003010">
    <property type="entry name" value="C-N_Hydrolase"/>
</dbReference>
<dbReference type="RefSeq" id="WP_344320821.1">
    <property type="nucleotide sequence ID" value="NZ_BAAASZ010000007.1"/>
</dbReference>
<dbReference type="GO" id="GO:0016787">
    <property type="term" value="F:hydrolase activity"/>
    <property type="evidence" value="ECO:0007669"/>
    <property type="project" value="UniProtKB-KW"/>
</dbReference>
<keyword evidence="4" id="KW-0378">Hydrolase</keyword>
<evidence type="ECO:0000256" key="1">
    <source>
        <dbReference type="ARBA" id="ARBA00010613"/>
    </source>
</evidence>
<evidence type="ECO:0000313" key="5">
    <source>
        <dbReference type="Proteomes" id="UP001501638"/>
    </source>
</evidence>
<name>A0ABN3JFR1_9ACTN</name>
<comment type="caution">
    <text evidence="4">The sequence shown here is derived from an EMBL/GenBank/DDBJ whole genome shotgun (WGS) entry which is preliminary data.</text>
</comment>
<dbReference type="InterPro" id="IPR036526">
    <property type="entry name" value="C-N_Hydrolase_sf"/>
</dbReference>
<sequence length="288" mass="31353">MRAVLIQAAVDHRQPFERRVAAVCDRVVAHRGADLVVLPELWATGYFAFDDYERTAEPLDGPTARALGEAAEAASVHLHAGSVVERGPDGRLHNTSLLFGPDGRLLHTYRKFHLFGHRSRETALLAPGDTLRAHDTALGRVGMTTCYDLRFPELFRVLAEDGAELLVVTAAWPAARIDHWRLLVRARALENQVHVLACNAAGHQGDVELGGASMAVDPWGRVVAEAGRGEEALAADLDPASVERARSDFPAFSDRRLTAAPEKEARLLASRPRAPHRVAPSRTTGCTH</sequence>